<dbReference type="Pfam" id="PF19674">
    <property type="entry name" value="DUF6177"/>
    <property type="match status" value="1"/>
</dbReference>
<sequence length="380" mass="40075">MSAEPPLYTARVRPDGTALPPAADHVAEGLLQNESRARVVALSEARSDLIHRTLPGNHDADATFALVTDERSVLTPVLADTIRSAGGVWVVRETGREGAGTLRDGFTGRRLRDLADGVAGAGRPAAELTAADLSPVFLRREPAALDPRVRDFPATRRLTLSVTVTHPARASTLLGGAAEILLGTILPGAGLTSWGTHEPALAPWDRERFTEYSRRFVDRGPHLVVVGDHALGTIRTLRTADGVEETTQLWIRGGAPGEPATAETLGRVPDALTLASRGGRAESGLALTRTTRADLNVPPVIEAPTLPLAMLIGDTALTRSGVPARDGIARFGGTLAGTRGAAALVLPLGDAAYSDWARMTEVLRWIGPRHLPFVPPGGQD</sequence>
<accession>A0ABP4ZIR5</accession>
<dbReference type="EMBL" id="BAAANL010000002">
    <property type="protein sequence ID" value="GAA1857576.1"/>
    <property type="molecule type" value="Genomic_DNA"/>
</dbReference>
<dbReference type="Proteomes" id="UP001501094">
    <property type="component" value="Unassembled WGS sequence"/>
</dbReference>
<comment type="caution">
    <text evidence="1">The sequence shown here is derived from an EMBL/GenBank/DDBJ whole genome shotgun (WGS) entry which is preliminary data.</text>
</comment>
<gene>
    <name evidence="1" type="ORF">GCM10009751_13750</name>
</gene>
<dbReference type="InterPro" id="IPR046175">
    <property type="entry name" value="DUF6177"/>
</dbReference>
<organism evidence="1 2">
    <name type="scientific">Myceligenerans crystallogenes</name>
    <dbReference type="NCBI Taxonomy" id="316335"/>
    <lineage>
        <taxon>Bacteria</taxon>
        <taxon>Bacillati</taxon>
        <taxon>Actinomycetota</taxon>
        <taxon>Actinomycetes</taxon>
        <taxon>Micrococcales</taxon>
        <taxon>Promicromonosporaceae</taxon>
        <taxon>Myceligenerans</taxon>
    </lineage>
</organism>
<evidence type="ECO:0000313" key="1">
    <source>
        <dbReference type="EMBL" id="GAA1857576.1"/>
    </source>
</evidence>
<protein>
    <submittedName>
        <fullName evidence="1">DUF6177 family protein</fullName>
    </submittedName>
</protein>
<evidence type="ECO:0000313" key="2">
    <source>
        <dbReference type="Proteomes" id="UP001501094"/>
    </source>
</evidence>
<proteinExistence type="predicted"/>
<reference evidence="2" key="1">
    <citation type="journal article" date="2019" name="Int. J. Syst. Evol. Microbiol.">
        <title>The Global Catalogue of Microorganisms (GCM) 10K type strain sequencing project: providing services to taxonomists for standard genome sequencing and annotation.</title>
        <authorList>
            <consortium name="The Broad Institute Genomics Platform"/>
            <consortium name="The Broad Institute Genome Sequencing Center for Infectious Disease"/>
            <person name="Wu L."/>
            <person name="Ma J."/>
        </authorList>
    </citation>
    <scope>NUCLEOTIDE SEQUENCE [LARGE SCALE GENOMIC DNA]</scope>
    <source>
        <strain evidence="2">JCM 14326</strain>
    </source>
</reference>
<name>A0ABP4ZIR5_9MICO</name>
<keyword evidence="2" id="KW-1185">Reference proteome</keyword>
<dbReference type="RefSeq" id="WP_344100926.1">
    <property type="nucleotide sequence ID" value="NZ_BAAANL010000002.1"/>
</dbReference>